<dbReference type="GO" id="GO:0006508">
    <property type="term" value="P:proteolysis"/>
    <property type="evidence" value="ECO:0007669"/>
    <property type="project" value="UniProtKB-KW"/>
</dbReference>
<keyword evidence="2" id="KW-0645">Protease</keyword>
<dbReference type="InterPro" id="IPR037518">
    <property type="entry name" value="MPN"/>
</dbReference>
<dbReference type="GO" id="GO:0046872">
    <property type="term" value="F:metal ion binding"/>
    <property type="evidence" value="ECO:0007669"/>
    <property type="project" value="UniProtKB-KW"/>
</dbReference>
<keyword evidence="5" id="KW-0862">Zinc</keyword>
<dbReference type="Gene3D" id="3.40.140.10">
    <property type="entry name" value="Cytidine Deaminase, domain 2"/>
    <property type="match status" value="1"/>
</dbReference>
<evidence type="ECO:0000256" key="3">
    <source>
        <dbReference type="ARBA" id="ARBA00022723"/>
    </source>
</evidence>
<dbReference type="AlphaFoldDB" id="A0A285HDG2"/>
<sequence>MSINNYLTIKDMPTEERPREKMVKYGSETLSTAELLALILRTGSQKNTALDLANKLLTTCEGINCLVEYSIEELQEIKGIGLAKATQLKAVAELAKRLNIARRDLTKINSPGEVAEILIPKIGYAHQEKFIVVLLDIKNQIIGISEISKGSLNSSIVHPREVFRYAIKKSGASMILAHNHPSGDLTPSLEDVDVTKRLFKVGKLVGIDVLDHLIIGKGKYNSLKSKNLF</sequence>
<dbReference type="PANTHER" id="PTHR30471:SF3">
    <property type="entry name" value="UPF0758 PROTEIN YEES-RELATED"/>
    <property type="match status" value="1"/>
</dbReference>
<dbReference type="CDD" id="cd08071">
    <property type="entry name" value="MPN_DUF2466"/>
    <property type="match status" value="1"/>
</dbReference>
<evidence type="ECO:0000256" key="5">
    <source>
        <dbReference type="ARBA" id="ARBA00022833"/>
    </source>
</evidence>
<proteinExistence type="inferred from homology"/>
<dbReference type="InterPro" id="IPR025657">
    <property type="entry name" value="RadC_JAB"/>
</dbReference>
<dbReference type="GO" id="GO:0008237">
    <property type="term" value="F:metallopeptidase activity"/>
    <property type="evidence" value="ECO:0007669"/>
    <property type="project" value="UniProtKB-KW"/>
</dbReference>
<dbReference type="PROSITE" id="PS50249">
    <property type="entry name" value="MPN"/>
    <property type="match status" value="1"/>
</dbReference>
<accession>A0A285HDG2</accession>
<protein>
    <submittedName>
        <fullName evidence="9">DNA replication and repair protein RadC</fullName>
    </submittedName>
</protein>
<evidence type="ECO:0000256" key="2">
    <source>
        <dbReference type="ARBA" id="ARBA00022670"/>
    </source>
</evidence>
<dbReference type="Proteomes" id="UP000219573">
    <property type="component" value="Unassembled WGS sequence"/>
</dbReference>
<keyword evidence="6" id="KW-0482">Metalloprotease</keyword>
<dbReference type="RefSeq" id="WP_308870887.1">
    <property type="nucleotide sequence ID" value="NZ_OBDZ01000016.1"/>
</dbReference>
<gene>
    <name evidence="9" type="ORF">SAMN06265827_11687</name>
</gene>
<dbReference type="InterPro" id="IPR010994">
    <property type="entry name" value="RuvA_2-like"/>
</dbReference>
<evidence type="ECO:0000259" key="8">
    <source>
        <dbReference type="PROSITE" id="PS50249"/>
    </source>
</evidence>
<dbReference type="Pfam" id="PF04002">
    <property type="entry name" value="RadC"/>
    <property type="match status" value="1"/>
</dbReference>
<dbReference type="EMBL" id="OBDZ01000016">
    <property type="protein sequence ID" value="SNY32876.1"/>
    <property type="molecule type" value="Genomic_DNA"/>
</dbReference>
<reference evidence="10" key="1">
    <citation type="submission" date="2017-09" db="EMBL/GenBank/DDBJ databases">
        <authorList>
            <person name="Varghese N."/>
            <person name="Submissions S."/>
        </authorList>
    </citation>
    <scope>NUCLEOTIDE SEQUENCE [LARGE SCALE GENOMIC DNA]</scope>
    <source>
        <strain evidence="10">MSL47</strain>
    </source>
</reference>
<evidence type="ECO:0000256" key="7">
    <source>
        <dbReference type="RuleBase" id="RU003797"/>
    </source>
</evidence>
<evidence type="ECO:0000313" key="9">
    <source>
        <dbReference type="EMBL" id="SNY32876.1"/>
    </source>
</evidence>
<name>A0A285HDG2_9FIRM</name>
<keyword evidence="10" id="KW-1185">Reference proteome</keyword>
<dbReference type="InterPro" id="IPR001405">
    <property type="entry name" value="UPF0758"/>
</dbReference>
<evidence type="ECO:0000256" key="1">
    <source>
        <dbReference type="ARBA" id="ARBA00010243"/>
    </source>
</evidence>
<dbReference type="NCBIfam" id="NF000642">
    <property type="entry name" value="PRK00024.1"/>
    <property type="match status" value="1"/>
</dbReference>
<dbReference type="InterPro" id="IPR046778">
    <property type="entry name" value="UPF0758_N"/>
</dbReference>
<evidence type="ECO:0000313" key="10">
    <source>
        <dbReference type="Proteomes" id="UP000219573"/>
    </source>
</evidence>
<dbReference type="PROSITE" id="PS01302">
    <property type="entry name" value="UPF0758"/>
    <property type="match status" value="1"/>
</dbReference>
<comment type="similarity">
    <text evidence="1 7">Belongs to the UPF0758 family.</text>
</comment>
<keyword evidence="3" id="KW-0479">Metal-binding</keyword>
<dbReference type="SUPFAM" id="SSF47781">
    <property type="entry name" value="RuvA domain 2-like"/>
    <property type="match status" value="1"/>
</dbReference>
<evidence type="ECO:0000256" key="4">
    <source>
        <dbReference type="ARBA" id="ARBA00022801"/>
    </source>
</evidence>
<dbReference type="STRING" id="1413210.U472_13010"/>
<evidence type="ECO:0000256" key="6">
    <source>
        <dbReference type="ARBA" id="ARBA00023049"/>
    </source>
</evidence>
<dbReference type="Pfam" id="PF20582">
    <property type="entry name" value="UPF0758_N"/>
    <property type="match status" value="1"/>
</dbReference>
<dbReference type="InterPro" id="IPR020891">
    <property type="entry name" value="UPF0758_CS"/>
</dbReference>
<dbReference type="Gene3D" id="1.10.150.20">
    <property type="entry name" value="5' to 3' exonuclease, C-terminal subdomain"/>
    <property type="match status" value="1"/>
</dbReference>
<dbReference type="PANTHER" id="PTHR30471">
    <property type="entry name" value="DNA REPAIR PROTEIN RADC"/>
    <property type="match status" value="1"/>
</dbReference>
<feature type="domain" description="MPN" evidence="8">
    <location>
        <begin position="107"/>
        <end position="229"/>
    </location>
</feature>
<dbReference type="NCBIfam" id="TIGR00608">
    <property type="entry name" value="radc"/>
    <property type="match status" value="1"/>
</dbReference>
<keyword evidence="4" id="KW-0378">Hydrolase</keyword>
<organism evidence="9 10">
    <name type="scientific">Orenia metallireducens</name>
    <dbReference type="NCBI Taxonomy" id="1413210"/>
    <lineage>
        <taxon>Bacteria</taxon>
        <taxon>Bacillati</taxon>
        <taxon>Bacillota</taxon>
        <taxon>Clostridia</taxon>
        <taxon>Halanaerobiales</taxon>
        <taxon>Halobacteroidaceae</taxon>
        <taxon>Orenia</taxon>
    </lineage>
</organism>